<evidence type="ECO:0000313" key="1">
    <source>
        <dbReference type="EMBL" id="CUH85942.1"/>
    </source>
</evidence>
<evidence type="ECO:0000313" key="2">
    <source>
        <dbReference type="Proteomes" id="UP000051681"/>
    </source>
</evidence>
<keyword evidence="2" id="KW-1185">Reference proteome</keyword>
<evidence type="ECO:0008006" key="3">
    <source>
        <dbReference type="Google" id="ProtNLM"/>
    </source>
</evidence>
<reference evidence="1 2" key="1">
    <citation type="submission" date="2015-09" db="EMBL/GenBank/DDBJ databases">
        <authorList>
            <consortium name="Swine Surveillance"/>
        </authorList>
    </citation>
    <scope>NUCLEOTIDE SEQUENCE [LARGE SCALE GENOMIC DNA]</scope>
    <source>
        <strain evidence="1 2">CECT 8383</strain>
    </source>
</reference>
<protein>
    <recommendedName>
        <fullName evidence="3">DUF1284 domain-containing protein</fullName>
    </recommendedName>
</protein>
<dbReference type="Pfam" id="PF06935">
    <property type="entry name" value="DUF1284"/>
    <property type="match status" value="1"/>
</dbReference>
<organism evidence="1 2">
    <name type="scientific">Thalassovita mediterranea</name>
    <dbReference type="NCBI Taxonomy" id="340021"/>
    <lineage>
        <taxon>Bacteria</taxon>
        <taxon>Pseudomonadati</taxon>
        <taxon>Pseudomonadota</taxon>
        <taxon>Alphaproteobacteria</taxon>
        <taxon>Rhodobacterales</taxon>
        <taxon>Roseobacteraceae</taxon>
        <taxon>Thalassovita</taxon>
    </lineage>
</organism>
<name>A0A0P1GSX2_9RHOB</name>
<dbReference type="InterPro" id="IPR009702">
    <property type="entry name" value="DUF1284"/>
</dbReference>
<dbReference type="AlphaFoldDB" id="A0A0P1GSX2"/>
<gene>
    <name evidence="1" type="ORF">TM5383_03185</name>
</gene>
<sequence>MFGGLSCAVCVFSGIVSAGQGGYGAAMKTRAPDLTLADSAEPALDKADVVRFRPHHFLCAIGFEGKGYSGEFTENMTAIVLDRLRAEGGEATQMRVVGQTDDICAPCPKRRGRLCTHQQGISRLDRAHALALKFEPHEELTWGDALERIRENVMPGDLSKLCGSCRWLDYGMCEAALQRLHDGVLD</sequence>
<dbReference type="STRING" id="340021.TM5383_03185"/>
<dbReference type="EMBL" id="CYSF01000018">
    <property type="protein sequence ID" value="CUH85942.1"/>
    <property type="molecule type" value="Genomic_DNA"/>
</dbReference>
<accession>A0A0P1GSX2</accession>
<proteinExistence type="predicted"/>
<dbReference type="Proteomes" id="UP000051681">
    <property type="component" value="Unassembled WGS sequence"/>
</dbReference>